<dbReference type="Pfam" id="PF13391">
    <property type="entry name" value="HNH_2"/>
    <property type="match status" value="1"/>
</dbReference>
<dbReference type="EMBL" id="BAUL01000102">
    <property type="protein sequence ID" value="GAD94761.1"/>
    <property type="molecule type" value="Genomic_DNA"/>
</dbReference>
<dbReference type="OrthoDB" id="2142759at2759"/>
<sequence length="305" mass="35094">MPADRSAGRNVFIEFASAPGIIQGGLCAAKRLTQAQFLDMLDILFIAPGGFYAYIRGSSKPIWSTEQVLRRGYYILYTKIDGEKIHVSNQHFYPRVLSLENTGETDSFRDQVRRRDRRCVITHHEAVEADDDHWVGFEVAHILPKSRADIFHQEYMERLIDPKPGGVNSPQNGILLRADIHQLWDNYEISMKPDSGYRVQVFRPSGWYIHNKIMHICSRQANHQQRVLDLFLRWHFEQAVLCNMRGTGEPLWEHDFPPGSDMVGEILEGPVPAQRMEVELFKRLHGYDGAVSEEDSDKDEDGDRA</sequence>
<dbReference type="AlphaFoldDB" id="V5FYD9"/>
<dbReference type="Proteomes" id="UP000018001">
    <property type="component" value="Unassembled WGS sequence"/>
</dbReference>
<reference evidence="4" key="1">
    <citation type="journal article" date="2014" name="Genome Announc.">
        <title>Draft genome sequence of the formaldehyde-resistant fungus Byssochlamys spectabilis No. 5 (anamorph Paecilomyces variotii No. 5) (NBRC109023).</title>
        <authorList>
            <person name="Oka T."/>
            <person name="Ekino K."/>
            <person name="Fukuda K."/>
            <person name="Nomura Y."/>
        </authorList>
    </citation>
    <scope>NUCLEOTIDE SEQUENCE [LARGE SCALE GENOMIC DNA]</scope>
    <source>
        <strain evidence="4">No. 5 / NBRC 109023</strain>
    </source>
</reference>
<evidence type="ECO:0000313" key="4">
    <source>
        <dbReference type="Proteomes" id="UP000018001"/>
    </source>
</evidence>
<evidence type="ECO:0000259" key="2">
    <source>
        <dbReference type="Pfam" id="PF25324"/>
    </source>
</evidence>
<dbReference type="InterPro" id="IPR003615">
    <property type="entry name" value="HNH_nuc"/>
</dbReference>
<dbReference type="InterPro" id="IPR057203">
    <property type="entry name" value="DUF7881"/>
</dbReference>
<protein>
    <submittedName>
        <fullName evidence="3">Uncharacterized protein</fullName>
    </submittedName>
</protein>
<keyword evidence="4" id="KW-1185">Reference proteome</keyword>
<name>V5FYD9_BYSSN</name>
<evidence type="ECO:0000313" key="3">
    <source>
        <dbReference type="EMBL" id="GAD94761.1"/>
    </source>
</evidence>
<accession>V5FYD9</accession>
<proteinExistence type="predicted"/>
<evidence type="ECO:0000259" key="1">
    <source>
        <dbReference type="Pfam" id="PF13391"/>
    </source>
</evidence>
<dbReference type="InParanoid" id="V5FYD9"/>
<dbReference type="Pfam" id="PF25324">
    <property type="entry name" value="DUF7881"/>
    <property type="match status" value="1"/>
</dbReference>
<feature type="domain" description="HNH nuclease" evidence="1">
    <location>
        <begin position="119"/>
        <end position="190"/>
    </location>
</feature>
<comment type="caution">
    <text evidence="3">The sequence shown here is derived from an EMBL/GenBank/DDBJ whole genome shotgun (WGS) entry which is preliminary data.</text>
</comment>
<gene>
    <name evidence="3" type="ORF">PVAR5_3390</name>
</gene>
<dbReference type="HOGENOM" id="CLU_055165_2_0_1"/>
<feature type="domain" description="DUF7881" evidence="2">
    <location>
        <begin position="8"/>
        <end position="79"/>
    </location>
</feature>
<organism evidence="3 4">
    <name type="scientific">Byssochlamys spectabilis (strain No. 5 / NBRC 109023)</name>
    <name type="common">Paecilomyces variotii</name>
    <dbReference type="NCBI Taxonomy" id="1356009"/>
    <lineage>
        <taxon>Eukaryota</taxon>
        <taxon>Fungi</taxon>
        <taxon>Dikarya</taxon>
        <taxon>Ascomycota</taxon>
        <taxon>Pezizomycotina</taxon>
        <taxon>Eurotiomycetes</taxon>
        <taxon>Eurotiomycetidae</taxon>
        <taxon>Eurotiales</taxon>
        <taxon>Thermoascaceae</taxon>
        <taxon>Paecilomyces</taxon>
    </lineage>
</organism>
<dbReference type="eggNOG" id="ENOG502SKV9">
    <property type="taxonomic scope" value="Eukaryota"/>
</dbReference>